<keyword evidence="1" id="KW-0812">Transmembrane</keyword>
<evidence type="ECO:0000313" key="2">
    <source>
        <dbReference type="EMBL" id="MBP0464815.1"/>
    </source>
</evidence>
<evidence type="ECO:0000313" key="3">
    <source>
        <dbReference type="Proteomes" id="UP000680815"/>
    </source>
</evidence>
<keyword evidence="1" id="KW-0472">Membrane</keyword>
<gene>
    <name evidence="2" type="ORF">J5Y09_12915</name>
</gene>
<proteinExistence type="predicted"/>
<keyword evidence="1" id="KW-1133">Transmembrane helix</keyword>
<feature type="transmembrane region" description="Helical" evidence="1">
    <location>
        <begin position="21"/>
        <end position="41"/>
    </location>
</feature>
<reference evidence="2 3" key="1">
    <citation type="submission" date="2021-03" db="EMBL/GenBank/DDBJ databases">
        <authorList>
            <person name="So Y."/>
        </authorList>
    </citation>
    <scope>NUCLEOTIDE SEQUENCE [LARGE SCALE GENOMIC DNA]</scope>
    <source>
        <strain evidence="2 3">PWR1</strain>
    </source>
</reference>
<dbReference type="Proteomes" id="UP000680815">
    <property type="component" value="Unassembled WGS sequence"/>
</dbReference>
<organism evidence="2 3">
    <name type="scientific">Roseomonas nitratireducens</name>
    <dbReference type="NCBI Taxonomy" id="2820810"/>
    <lineage>
        <taxon>Bacteria</taxon>
        <taxon>Pseudomonadati</taxon>
        <taxon>Pseudomonadota</taxon>
        <taxon>Alphaproteobacteria</taxon>
        <taxon>Acetobacterales</taxon>
        <taxon>Roseomonadaceae</taxon>
        <taxon>Roseomonas</taxon>
    </lineage>
</organism>
<name>A0ABS4ATX3_9PROT</name>
<protein>
    <submittedName>
        <fullName evidence="2">Uncharacterized protein</fullName>
    </submittedName>
</protein>
<keyword evidence="3" id="KW-1185">Reference proteome</keyword>
<accession>A0ABS4ATX3</accession>
<comment type="caution">
    <text evidence="2">The sequence shown here is derived from an EMBL/GenBank/DDBJ whole genome shotgun (WGS) entry which is preliminary data.</text>
</comment>
<dbReference type="EMBL" id="JAGIYZ010000011">
    <property type="protein sequence ID" value="MBP0464815.1"/>
    <property type="molecule type" value="Genomic_DNA"/>
</dbReference>
<evidence type="ECO:0000256" key="1">
    <source>
        <dbReference type="SAM" id="Phobius"/>
    </source>
</evidence>
<sequence>MTLPQPPQGTFRRILRWLRRWSLRGVFLIAVANLAWDVWSWHDRTFAEGDRRYFRQAERADDVDYGYAELRVVNETSRDFLIEGLALEGWNWHPPSPRTDHILARAGEHGSSLDAQTYVFRLLSPGYLRLRDRAGGETRRVDFDADRRRPASCRIELRIQEHGEMVSGCRPLHRLPPSFQWLAGPENY</sequence>
<dbReference type="RefSeq" id="WP_209352204.1">
    <property type="nucleotide sequence ID" value="NZ_JAGIYZ010000011.1"/>
</dbReference>